<dbReference type="GO" id="GO:0006400">
    <property type="term" value="P:tRNA modification"/>
    <property type="evidence" value="ECO:0007669"/>
    <property type="project" value="TreeGrafter"/>
</dbReference>
<dbReference type="EC" id="5.4.99.25" evidence="1"/>
<dbReference type="InterPro" id="IPR032819">
    <property type="entry name" value="TruB_C"/>
</dbReference>
<dbReference type="PANTHER" id="PTHR13767">
    <property type="entry name" value="TRNA-PSEUDOURIDINE SYNTHASE"/>
    <property type="match status" value="1"/>
</dbReference>
<dbReference type="GO" id="GO:0160148">
    <property type="term" value="F:tRNA pseudouridine(55) synthase activity"/>
    <property type="evidence" value="ECO:0007669"/>
    <property type="project" value="UniProtKB-EC"/>
</dbReference>
<sequence>MLRRALVTRKVGHTGTLDPFASGLLLMCVGYSTRLSEYLVGLDKSYDAVALLGVSTTTEDAQGDVTDESRGWKCLTADQVDEVLNSFQGDLEQIPPQFSAKKIKGVPMHQRARRGEFVDLPAQNIRIHQLELLGMDLPIVRFRVRCSSGTYVRSLARDIGDKLKVGAHLVELRRTSVGDFSVEDAVKVDQFSDGSRIEKRSIDPLRAVGHLPSVEVSQIDVEKLACGKTIPFEDPVISRLVAVSKEGILIAIAEAREGYLQPRKVFVQ</sequence>
<evidence type="ECO:0000256" key="2">
    <source>
        <dbReference type="ARBA" id="ARBA00022694"/>
    </source>
</evidence>
<dbReference type="InterPro" id="IPR014780">
    <property type="entry name" value="tRNA_psdUridine_synth_TruB"/>
</dbReference>
<dbReference type="InterPro" id="IPR002501">
    <property type="entry name" value="PsdUridine_synth_N"/>
</dbReference>
<accession>A0A381P3M4</accession>
<dbReference type="InterPro" id="IPR020103">
    <property type="entry name" value="PsdUridine_synth_cat_dom_sf"/>
</dbReference>
<reference evidence="6" key="1">
    <citation type="submission" date="2018-05" db="EMBL/GenBank/DDBJ databases">
        <authorList>
            <person name="Lanie J.A."/>
            <person name="Ng W.-L."/>
            <person name="Kazmierczak K.M."/>
            <person name="Andrzejewski T.M."/>
            <person name="Davidsen T.M."/>
            <person name="Wayne K.J."/>
            <person name="Tettelin H."/>
            <person name="Glass J.I."/>
            <person name="Rusch D."/>
            <person name="Podicherti R."/>
            <person name="Tsui H.-C.T."/>
            <person name="Winkler M.E."/>
        </authorList>
    </citation>
    <scope>NUCLEOTIDE SEQUENCE</scope>
</reference>
<evidence type="ECO:0000259" key="5">
    <source>
        <dbReference type="Pfam" id="PF16198"/>
    </source>
</evidence>
<keyword evidence="3" id="KW-0413">Isomerase</keyword>
<evidence type="ECO:0000256" key="3">
    <source>
        <dbReference type="ARBA" id="ARBA00023235"/>
    </source>
</evidence>
<evidence type="ECO:0000259" key="4">
    <source>
        <dbReference type="Pfam" id="PF01509"/>
    </source>
</evidence>
<dbReference type="EMBL" id="UINC01000810">
    <property type="protein sequence ID" value="SUZ61535.1"/>
    <property type="molecule type" value="Genomic_DNA"/>
</dbReference>
<dbReference type="PANTHER" id="PTHR13767:SF2">
    <property type="entry name" value="PSEUDOURIDYLATE SYNTHASE TRUB1"/>
    <property type="match status" value="1"/>
</dbReference>
<dbReference type="GO" id="GO:0003723">
    <property type="term" value="F:RNA binding"/>
    <property type="evidence" value="ECO:0007669"/>
    <property type="project" value="InterPro"/>
</dbReference>
<organism evidence="6">
    <name type="scientific">marine metagenome</name>
    <dbReference type="NCBI Taxonomy" id="408172"/>
    <lineage>
        <taxon>unclassified sequences</taxon>
        <taxon>metagenomes</taxon>
        <taxon>ecological metagenomes</taxon>
    </lineage>
</organism>
<gene>
    <name evidence="6" type="ORF">METZ01_LOCUS14389</name>
</gene>
<dbReference type="NCBIfam" id="TIGR00431">
    <property type="entry name" value="TruB"/>
    <property type="match status" value="1"/>
</dbReference>
<dbReference type="CDD" id="cd02573">
    <property type="entry name" value="PseudoU_synth_EcTruB"/>
    <property type="match status" value="1"/>
</dbReference>
<feature type="domain" description="tRNA pseudouridylate synthase B C-terminal" evidence="5">
    <location>
        <begin position="153"/>
        <end position="196"/>
    </location>
</feature>
<feature type="domain" description="Pseudouridine synthase II N-terminal" evidence="4">
    <location>
        <begin position="3"/>
        <end position="152"/>
    </location>
</feature>
<evidence type="ECO:0000256" key="1">
    <source>
        <dbReference type="ARBA" id="ARBA00012787"/>
    </source>
</evidence>
<dbReference type="SUPFAM" id="SSF55120">
    <property type="entry name" value="Pseudouridine synthase"/>
    <property type="match status" value="1"/>
</dbReference>
<evidence type="ECO:0000313" key="6">
    <source>
        <dbReference type="EMBL" id="SUZ61535.1"/>
    </source>
</evidence>
<keyword evidence="2" id="KW-0819">tRNA processing</keyword>
<dbReference type="GO" id="GO:1990481">
    <property type="term" value="P:mRNA pseudouridine synthesis"/>
    <property type="evidence" value="ECO:0007669"/>
    <property type="project" value="TreeGrafter"/>
</dbReference>
<dbReference type="AlphaFoldDB" id="A0A381P3M4"/>
<dbReference type="Pfam" id="PF01509">
    <property type="entry name" value="TruB_N"/>
    <property type="match status" value="1"/>
</dbReference>
<dbReference type="Pfam" id="PF16198">
    <property type="entry name" value="TruB_C_2"/>
    <property type="match status" value="1"/>
</dbReference>
<protein>
    <recommendedName>
        <fullName evidence="1">tRNA pseudouridine(55) synthase</fullName>
        <ecNumber evidence="1">5.4.99.25</ecNumber>
    </recommendedName>
</protein>
<proteinExistence type="inferred from homology"/>
<name>A0A381P3M4_9ZZZZ</name>
<dbReference type="HAMAP" id="MF_01080">
    <property type="entry name" value="TruB_bact"/>
    <property type="match status" value="1"/>
</dbReference>
<dbReference type="Gene3D" id="3.30.2350.10">
    <property type="entry name" value="Pseudouridine synthase"/>
    <property type="match status" value="1"/>
</dbReference>